<accession>A0A3M8P9Y7</accession>
<evidence type="ECO:0000256" key="8">
    <source>
        <dbReference type="ARBA" id="ARBA00022989"/>
    </source>
</evidence>
<evidence type="ECO:0000313" key="14">
    <source>
        <dbReference type="Proteomes" id="UP000275473"/>
    </source>
</evidence>
<evidence type="ECO:0000256" key="7">
    <source>
        <dbReference type="ARBA" id="ARBA00022801"/>
    </source>
</evidence>
<keyword evidence="9 11" id="KW-0472">Membrane</keyword>
<evidence type="ECO:0000256" key="12">
    <source>
        <dbReference type="SAM" id="Phobius"/>
    </source>
</evidence>
<comment type="similarity">
    <text evidence="2 11">Belongs to the protease PrsW family.</text>
</comment>
<comment type="caution">
    <text evidence="13">The sequence shown here is derived from an EMBL/GenBank/DDBJ whole genome shotgun (WGS) entry which is preliminary data.</text>
</comment>
<dbReference type="InterPro" id="IPR023596">
    <property type="entry name" value="Peptidase_PrsW_arch/bac"/>
</dbReference>
<keyword evidence="8 12" id="KW-1133">Transmembrane helix</keyword>
<name>A0A3M8P9Y7_9BACL</name>
<evidence type="ECO:0000256" key="2">
    <source>
        <dbReference type="ARBA" id="ARBA00009165"/>
    </source>
</evidence>
<evidence type="ECO:0000256" key="3">
    <source>
        <dbReference type="ARBA" id="ARBA00018997"/>
    </source>
</evidence>
<keyword evidence="13" id="KW-0482">Metalloprotease</keyword>
<evidence type="ECO:0000256" key="10">
    <source>
        <dbReference type="ARBA" id="ARBA00030345"/>
    </source>
</evidence>
<dbReference type="GO" id="GO:0008237">
    <property type="term" value="F:metallopeptidase activity"/>
    <property type="evidence" value="ECO:0007669"/>
    <property type="project" value="UniProtKB-KW"/>
</dbReference>
<feature type="transmembrane region" description="Helical" evidence="12">
    <location>
        <begin position="6"/>
        <end position="21"/>
    </location>
</feature>
<dbReference type="AlphaFoldDB" id="A0A3M8P9Y7"/>
<evidence type="ECO:0000256" key="1">
    <source>
        <dbReference type="ARBA" id="ARBA00004651"/>
    </source>
</evidence>
<dbReference type="OrthoDB" id="5504276at2"/>
<dbReference type="NCBIfam" id="NF033739">
    <property type="entry name" value="intramemb_PrsW"/>
    <property type="match status" value="1"/>
</dbReference>
<proteinExistence type="inferred from homology"/>
<feature type="transmembrane region" description="Helical" evidence="12">
    <location>
        <begin position="33"/>
        <end position="54"/>
    </location>
</feature>
<keyword evidence="5 11" id="KW-0645">Protease</keyword>
<evidence type="ECO:0000256" key="5">
    <source>
        <dbReference type="ARBA" id="ARBA00022670"/>
    </source>
</evidence>
<evidence type="ECO:0000256" key="9">
    <source>
        <dbReference type="ARBA" id="ARBA00023136"/>
    </source>
</evidence>
<comment type="function">
    <text evidence="11">Involved in the degradation of specific anti-sigma factors.</text>
</comment>
<comment type="subcellular location">
    <subcellularLocation>
        <location evidence="1">Cell membrane</location>
        <topology evidence="1">Multi-pass membrane protein</topology>
    </subcellularLocation>
</comment>
<dbReference type="RefSeq" id="WP_123164215.1">
    <property type="nucleotide sequence ID" value="NZ_RIAX01000002.1"/>
</dbReference>
<keyword evidence="7 11" id="KW-0378">Hydrolase</keyword>
<reference evidence="13 14" key="1">
    <citation type="journal article" date="2018" name="Int. J. Syst. Evol. Microbiol.">
        <title>Planococcus salinus sp. nov., a moderately halophilic bacterium isolated from a saline-alkali soil.</title>
        <authorList>
            <person name="Gan L."/>
        </authorList>
    </citation>
    <scope>NUCLEOTIDE SEQUENCE [LARGE SCALE GENOMIC DNA]</scope>
    <source>
        <strain evidence="13 14">LCB217</strain>
    </source>
</reference>
<keyword evidence="14" id="KW-1185">Reference proteome</keyword>
<protein>
    <recommendedName>
        <fullName evidence="3 11">Protease PrsW</fullName>
        <ecNumber evidence="11">3.4.-.-</ecNumber>
    </recommendedName>
    <alternativeName>
        <fullName evidence="10 11">Protease responsible for activating sigma-W</fullName>
    </alternativeName>
</protein>
<organism evidence="13 14">
    <name type="scientific">Planococcus salinus</name>
    <dbReference type="NCBI Taxonomy" id="1848460"/>
    <lineage>
        <taxon>Bacteria</taxon>
        <taxon>Bacillati</taxon>
        <taxon>Bacillota</taxon>
        <taxon>Bacilli</taxon>
        <taxon>Bacillales</taxon>
        <taxon>Caryophanaceae</taxon>
        <taxon>Planococcus</taxon>
    </lineage>
</organism>
<dbReference type="InterPro" id="IPR026898">
    <property type="entry name" value="PrsW"/>
</dbReference>
<dbReference type="Proteomes" id="UP000275473">
    <property type="component" value="Unassembled WGS sequence"/>
</dbReference>
<sequence length="227" mass="26298">MIILLTVAIAPSLALFSYFYLRDQFATEPSKLLFHCFIYGAVLTFPILFVQYVFDAEGVFSNVFTQSVLFASIVEEFFKWLVLVIAIYRHVDFEDPYDGILYGASISLGFATVENILYLLEFGLEIAFIRAFLPVSSHALFGVVMGYYFGRAKFSNHQSGRKWLVWALCASLALHMLYNAILYFNDSNWLYGIVPFMLFLWWFGLRKVKQAHQLTLTHYRNRPDIQP</sequence>
<keyword evidence="6 12" id="KW-0812">Transmembrane</keyword>
<evidence type="ECO:0000256" key="6">
    <source>
        <dbReference type="ARBA" id="ARBA00022692"/>
    </source>
</evidence>
<dbReference type="GO" id="GO:0006508">
    <property type="term" value="P:proteolysis"/>
    <property type="evidence" value="ECO:0007669"/>
    <property type="project" value="UniProtKB-KW"/>
</dbReference>
<feature type="transmembrane region" description="Helical" evidence="12">
    <location>
        <begin position="189"/>
        <end position="205"/>
    </location>
</feature>
<dbReference type="EMBL" id="RIAX01000002">
    <property type="protein sequence ID" value="RNF40516.1"/>
    <property type="molecule type" value="Genomic_DNA"/>
</dbReference>
<feature type="transmembrane region" description="Helical" evidence="12">
    <location>
        <begin position="100"/>
        <end position="120"/>
    </location>
</feature>
<dbReference type="PANTHER" id="PTHR36844:SF1">
    <property type="entry name" value="PROTEASE PRSW"/>
    <property type="match status" value="1"/>
</dbReference>
<dbReference type="PIRSF" id="PIRSF016933">
    <property type="entry name" value="PrsW"/>
    <property type="match status" value="1"/>
</dbReference>
<dbReference type="Pfam" id="PF13367">
    <property type="entry name" value="PrsW-protease"/>
    <property type="match status" value="1"/>
</dbReference>
<gene>
    <name evidence="13" type="ORF">EEX84_03585</name>
</gene>
<evidence type="ECO:0000313" key="13">
    <source>
        <dbReference type="EMBL" id="RNF40516.1"/>
    </source>
</evidence>
<evidence type="ECO:0000256" key="4">
    <source>
        <dbReference type="ARBA" id="ARBA00022475"/>
    </source>
</evidence>
<dbReference type="EC" id="3.4.-.-" evidence="11"/>
<feature type="transmembrane region" description="Helical" evidence="12">
    <location>
        <begin position="162"/>
        <end position="183"/>
    </location>
</feature>
<dbReference type="PANTHER" id="PTHR36844">
    <property type="entry name" value="PROTEASE PRSW"/>
    <property type="match status" value="1"/>
</dbReference>
<dbReference type="GO" id="GO:0005886">
    <property type="term" value="C:plasma membrane"/>
    <property type="evidence" value="ECO:0007669"/>
    <property type="project" value="UniProtKB-SubCell"/>
</dbReference>
<feature type="transmembrane region" description="Helical" evidence="12">
    <location>
        <begin position="126"/>
        <end position="150"/>
    </location>
</feature>
<feature type="transmembrane region" description="Helical" evidence="12">
    <location>
        <begin position="66"/>
        <end position="88"/>
    </location>
</feature>
<keyword evidence="4 11" id="KW-1003">Cell membrane</keyword>
<evidence type="ECO:0000256" key="11">
    <source>
        <dbReference type="PIRNR" id="PIRNR016933"/>
    </source>
</evidence>